<name>A0AAV8R5Y1_ENSVE</name>
<reference evidence="3 4" key="1">
    <citation type="submission" date="2022-12" db="EMBL/GenBank/DDBJ databases">
        <title>Chromosome-scale assembly of the Ensete ventricosum genome.</title>
        <authorList>
            <person name="Dussert Y."/>
            <person name="Stocks J."/>
            <person name="Wendawek A."/>
            <person name="Woldeyes F."/>
            <person name="Nichols R.A."/>
            <person name="Borrell J.S."/>
        </authorList>
    </citation>
    <scope>NUCLEOTIDE SEQUENCE [LARGE SCALE GENOMIC DNA]</scope>
    <source>
        <strain evidence="4">cv. Maze</strain>
        <tissue evidence="3">Seeds</tissue>
    </source>
</reference>
<proteinExistence type="predicted"/>
<organism evidence="3 4">
    <name type="scientific">Ensete ventricosum</name>
    <name type="common">Abyssinian banana</name>
    <name type="synonym">Musa ensete</name>
    <dbReference type="NCBI Taxonomy" id="4639"/>
    <lineage>
        <taxon>Eukaryota</taxon>
        <taxon>Viridiplantae</taxon>
        <taxon>Streptophyta</taxon>
        <taxon>Embryophyta</taxon>
        <taxon>Tracheophyta</taxon>
        <taxon>Spermatophyta</taxon>
        <taxon>Magnoliopsida</taxon>
        <taxon>Liliopsida</taxon>
        <taxon>Zingiberales</taxon>
        <taxon>Musaceae</taxon>
        <taxon>Ensete</taxon>
    </lineage>
</organism>
<dbReference type="Proteomes" id="UP001222027">
    <property type="component" value="Unassembled WGS sequence"/>
</dbReference>
<keyword evidence="1" id="KW-0732">Signal</keyword>
<protein>
    <recommendedName>
        <fullName evidence="2">F-box domain-containing protein</fullName>
    </recommendedName>
</protein>
<sequence>MLFFLVSFFPFVVLLSMSLPMEPLPPWASETRLVSILLFQEVLLSFLAPLLERCRPVRAGNPTLPSSMKGRPHRVENVEEEMSLLDLPELSLDCILGRLSPAGLCNMAAVCSSLKERCRSDHLWEKHLKKKWGRVIGNAARREWKLYLASSTRDSAVGAEDFNRSKKWTGVLSCLWPFSWLNCRFDSGNNKCPLPDDDSIMSWYRSLESGKLWFPAQVYNREHGHVGFMLSCYDAEVSYDCSTDTFHARYPPHGRRMMIIEEGVQWDRLRAPPVTPPAYDLHISDCLSDLHAGDHIEIQWRRNKEFPYGWWYGVIGHLESCDGNELFCHCHLSDTVILEFNQYTPGSRWRRASINRKAHREEGNETDGFYGGIRKLQSKDEISKWRQLWPKDVLIYQPHETCLAVKLFMNSQ</sequence>
<dbReference type="Gene3D" id="1.20.1280.50">
    <property type="match status" value="1"/>
</dbReference>
<feature type="domain" description="F-box" evidence="2">
    <location>
        <begin position="81"/>
        <end position="127"/>
    </location>
</feature>
<dbReference type="PANTHER" id="PTHR31482:SF18">
    <property type="entry name" value="ESTS AU081301(E20138)"/>
    <property type="match status" value="1"/>
</dbReference>
<gene>
    <name evidence="3" type="ORF">OPV22_015565</name>
</gene>
<evidence type="ECO:0000313" key="4">
    <source>
        <dbReference type="Proteomes" id="UP001222027"/>
    </source>
</evidence>
<accession>A0AAV8R5Y1</accession>
<keyword evidence="4" id="KW-1185">Reference proteome</keyword>
<dbReference type="PROSITE" id="PS50181">
    <property type="entry name" value="FBOX"/>
    <property type="match status" value="1"/>
</dbReference>
<dbReference type="InterPro" id="IPR001810">
    <property type="entry name" value="F-box_dom"/>
</dbReference>
<comment type="caution">
    <text evidence="3">The sequence shown here is derived from an EMBL/GenBank/DDBJ whole genome shotgun (WGS) entry which is preliminary data.</text>
</comment>
<evidence type="ECO:0000259" key="2">
    <source>
        <dbReference type="PROSITE" id="PS50181"/>
    </source>
</evidence>
<dbReference type="SUPFAM" id="SSF81383">
    <property type="entry name" value="F-box domain"/>
    <property type="match status" value="1"/>
</dbReference>
<dbReference type="PANTHER" id="PTHR31482">
    <property type="entry name" value="ESTS AU081301(E20138)"/>
    <property type="match status" value="1"/>
</dbReference>
<dbReference type="Pfam" id="PF00646">
    <property type="entry name" value="F-box"/>
    <property type="match status" value="1"/>
</dbReference>
<feature type="signal peptide" evidence="1">
    <location>
        <begin position="1"/>
        <end position="18"/>
    </location>
</feature>
<dbReference type="AlphaFoldDB" id="A0AAV8R5Y1"/>
<evidence type="ECO:0000256" key="1">
    <source>
        <dbReference type="SAM" id="SignalP"/>
    </source>
</evidence>
<evidence type="ECO:0000313" key="3">
    <source>
        <dbReference type="EMBL" id="KAJ8493844.1"/>
    </source>
</evidence>
<dbReference type="InterPro" id="IPR036047">
    <property type="entry name" value="F-box-like_dom_sf"/>
</dbReference>
<feature type="chain" id="PRO_5043742759" description="F-box domain-containing protein" evidence="1">
    <location>
        <begin position="19"/>
        <end position="412"/>
    </location>
</feature>
<dbReference type="EMBL" id="JAQQAF010000004">
    <property type="protein sequence ID" value="KAJ8493844.1"/>
    <property type="molecule type" value="Genomic_DNA"/>
</dbReference>